<reference evidence="3 4" key="1">
    <citation type="journal article" date="2019" name="Microorganisms">
        <title>Systematic Affiliation and Genome Analysis of Subtercola vilae DB165(T) with Particular Emphasis on Cold Adaptation of an Isolate from a High-Altitude Cold Volcano Lake.</title>
        <authorList>
            <person name="Villalobos A.S."/>
            <person name="Wiese J."/>
            <person name="Imhoff J.F."/>
            <person name="Dorador C."/>
            <person name="Keller A."/>
            <person name="Hentschel U."/>
        </authorList>
    </citation>
    <scope>NUCLEOTIDE SEQUENCE [LARGE SCALE GENOMIC DNA]</scope>
    <source>
        <strain evidence="3 4">DB165</strain>
    </source>
</reference>
<feature type="compositionally biased region" description="Gly residues" evidence="1">
    <location>
        <begin position="46"/>
        <end position="71"/>
    </location>
</feature>
<accession>A0A4T2C877</accession>
<feature type="signal peptide" evidence="2">
    <location>
        <begin position="1"/>
        <end position="27"/>
    </location>
</feature>
<evidence type="ECO:0000256" key="2">
    <source>
        <dbReference type="SAM" id="SignalP"/>
    </source>
</evidence>
<dbReference type="Proteomes" id="UP000306192">
    <property type="component" value="Unassembled WGS sequence"/>
</dbReference>
<dbReference type="EMBL" id="QYRT01000003">
    <property type="protein sequence ID" value="TIH40380.1"/>
    <property type="molecule type" value="Genomic_DNA"/>
</dbReference>
<evidence type="ECO:0000313" key="3">
    <source>
        <dbReference type="EMBL" id="TIH40380.1"/>
    </source>
</evidence>
<feature type="chain" id="PRO_5020554187" evidence="2">
    <location>
        <begin position="28"/>
        <end position="144"/>
    </location>
</feature>
<evidence type="ECO:0000313" key="4">
    <source>
        <dbReference type="Proteomes" id="UP000306192"/>
    </source>
</evidence>
<keyword evidence="4" id="KW-1185">Reference proteome</keyword>
<organism evidence="3 4">
    <name type="scientific">Subtercola vilae</name>
    <dbReference type="NCBI Taxonomy" id="2056433"/>
    <lineage>
        <taxon>Bacteria</taxon>
        <taxon>Bacillati</taxon>
        <taxon>Actinomycetota</taxon>
        <taxon>Actinomycetes</taxon>
        <taxon>Micrococcales</taxon>
        <taxon>Microbacteriaceae</taxon>
        <taxon>Subtercola</taxon>
    </lineage>
</organism>
<name>A0A4T2C877_9MICO</name>
<gene>
    <name evidence="3" type="ORF">D4765_02165</name>
</gene>
<sequence length="144" mass="14039">MSKFRNLAVFCALTGALIGGTGLAAHAAEDGSGMPDQTQTDDGTATSGGGGDVGDGSGSGGSTGGGGGWSGSNGWDIDDALANGAVPKSMAPYYTALGYYSGVYFYGPSVGGVLPTQGDVDMFNAEKGGGCDFNTDGNAITCPN</sequence>
<dbReference type="RefSeq" id="WP_136640588.1">
    <property type="nucleotide sequence ID" value="NZ_QYRT01000003.1"/>
</dbReference>
<evidence type="ECO:0000256" key="1">
    <source>
        <dbReference type="SAM" id="MobiDB-lite"/>
    </source>
</evidence>
<keyword evidence="2" id="KW-0732">Signal</keyword>
<dbReference type="AlphaFoldDB" id="A0A4T2C877"/>
<proteinExistence type="predicted"/>
<protein>
    <submittedName>
        <fullName evidence="3">Uncharacterized protein</fullName>
    </submittedName>
</protein>
<comment type="caution">
    <text evidence="3">The sequence shown here is derived from an EMBL/GenBank/DDBJ whole genome shotgun (WGS) entry which is preliminary data.</text>
</comment>
<feature type="region of interest" description="Disordered" evidence="1">
    <location>
        <begin position="28"/>
        <end position="71"/>
    </location>
</feature>